<evidence type="ECO:0000256" key="3">
    <source>
        <dbReference type="ARBA" id="ARBA00012739"/>
    </source>
</evidence>
<feature type="domain" description="Amidase" evidence="11">
    <location>
        <begin position="24"/>
        <end position="466"/>
    </location>
</feature>
<evidence type="ECO:0000256" key="4">
    <source>
        <dbReference type="ARBA" id="ARBA00014428"/>
    </source>
</evidence>
<dbReference type="GO" id="GO:0050567">
    <property type="term" value="F:glutaminyl-tRNA synthase (glutamine-hydrolyzing) activity"/>
    <property type="evidence" value="ECO:0007669"/>
    <property type="project" value="UniProtKB-UniRule"/>
</dbReference>
<comment type="catalytic activity">
    <reaction evidence="9 10">
        <text>L-glutamyl-tRNA(Gln) + L-glutamine + ATP + H2O = L-glutaminyl-tRNA(Gln) + L-glutamate + ADP + phosphate + H(+)</text>
        <dbReference type="Rhea" id="RHEA:17521"/>
        <dbReference type="Rhea" id="RHEA-COMP:9681"/>
        <dbReference type="Rhea" id="RHEA-COMP:9684"/>
        <dbReference type="ChEBI" id="CHEBI:15377"/>
        <dbReference type="ChEBI" id="CHEBI:15378"/>
        <dbReference type="ChEBI" id="CHEBI:29985"/>
        <dbReference type="ChEBI" id="CHEBI:30616"/>
        <dbReference type="ChEBI" id="CHEBI:43474"/>
        <dbReference type="ChEBI" id="CHEBI:58359"/>
        <dbReference type="ChEBI" id="CHEBI:78520"/>
        <dbReference type="ChEBI" id="CHEBI:78521"/>
        <dbReference type="ChEBI" id="CHEBI:456216"/>
        <dbReference type="EC" id="6.3.5.7"/>
    </reaction>
</comment>
<evidence type="ECO:0000256" key="9">
    <source>
        <dbReference type="ARBA" id="ARBA00047407"/>
    </source>
</evidence>
<comment type="similarity">
    <text evidence="1 10">Belongs to the amidase family. GatA subfamily.</text>
</comment>
<dbReference type="InterPro" id="IPR004412">
    <property type="entry name" value="GatA"/>
</dbReference>
<dbReference type="HOGENOM" id="CLU_009600_0_3_0"/>
<keyword evidence="8 10" id="KW-0648">Protein biosynthesis</keyword>
<evidence type="ECO:0000313" key="13">
    <source>
        <dbReference type="Proteomes" id="UP000027059"/>
    </source>
</evidence>
<dbReference type="InterPro" id="IPR000120">
    <property type="entry name" value="Amidase"/>
</dbReference>
<dbReference type="KEGG" id="lfp:Y981_10565"/>
<protein>
    <recommendedName>
        <fullName evidence="4 10">Glutamyl-tRNA(Gln) amidotransferase subunit A</fullName>
        <shortName evidence="10">Glu-ADT subunit A</shortName>
        <ecNumber evidence="3 10">6.3.5.7</ecNumber>
    </recommendedName>
</protein>
<dbReference type="Pfam" id="PF01425">
    <property type="entry name" value="Amidase"/>
    <property type="match status" value="1"/>
</dbReference>
<dbReference type="AlphaFoldDB" id="A0A059Y0F4"/>
<evidence type="ECO:0000256" key="1">
    <source>
        <dbReference type="ARBA" id="ARBA00008069"/>
    </source>
</evidence>
<evidence type="ECO:0000313" key="12">
    <source>
        <dbReference type="EMBL" id="AIA31021.1"/>
    </source>
</evidence>
<dbReference type="PANTHER" id="PTHR11895">
    <property type="entry name" value="TRANSAMIDASE"/>
    <property type="match status" value="1"/>
</dbReference>
<dbReference type="GO" id="GO:0030956">
    <property type="term" value="C:glutamyl-tRNA(Gln) amidotransferase complex"/>
    <property type="evidence" value="ECO:0007669"/>
    <property type="project" value="InterPro"/>
</dbReference>
<evidence type="ECO:0000256" key="10">
    <source>
        <dbReference type="HAMAP-Rule" id="MF_00120"/>
    </source>
</evidence>
<dbReference type="GO" id="GO:0016740">
    <property type="term" value="F:transferase activity"/>
    <property type="evidence" value="ECO:0007669"/>
    <property type="project" value="UniProtKB-KW"/>
</dbReference>
<sequence>MTPLFDGIASFCRGRDSRQFSIEEATREFLERIEREDPALGAFLSVNSNAINRARQLDNRLARNPAPSPFYGYPVAIKDNLHVRDLPTTCASRMLANFRPVENATVVDRLLEAGAIVLGKTNMDEFAMGSSTENSAMGVTRNPWDLRRVPGGSSGGSAVAVAADMAPMALGSDTGGSIRQPAAFCGVLGLKPTYGRISRYGLVAFSSSLDQIGPFARHAEDALEMMLLLSGPDGRDMTVESRDPSEMARDFAGKVQGTVIGMPEEFFGEGLDPAVAASLERAKDVLAAAGAVFRPIRLPSAQYGINVYYIIATSEAASNLSRYDGVRYGYRSLKAKNIRDLYTHTRQEGFGPEVKRRILLGTFALSAGYQDQYYRKAQQVQALIREEFDRAFHEVDVIFAPTTPTPPFLFGEKVSDPLSMYLSDIYTISANLAGLPALSSPSWPTPEGLPVGAQLIGPAWSEGRLLRLAAILEEGVGIHRPPVATVGGGEAA</sequence>
<comment type="subunit">
    <text evidence="2 10">Heterotrimer of A, B and C subunits.</text>
</comment>
<dbReference type="PROSITE" id="PS00571">
    <property type="entry name" value="AMIDASES"/>
    <property type="match status" value="1"/>
</dbReference>
<dbReference type="HAMAP" id="MF_00120">
    <property type="entry name" value="GatA"/>
    <property type="match status" value="1"/>
</dbReference>
<dbReference type="RefSeq" id="WP_023524849.1">
    <property type="nucleotide sequence ID" value="NZ_CP007243.1"/>
</dbReference>
<dbReference type="PANTHER" id="PTHR11895:SF151">
    <property type="entry name" value="GLUTAMYL-TRNA(GLN) AMIDOTRANSFERASE SUBUNIT A"/>
    <property type="match status" value="1"/>
</dbReference>
<gene>
    <name evidence="10" type="primary">gatA</name>
    <name evidence="12" type="ORF">Y981_10565</name>
</gene>
<name>A0A059Y0F4_9BACT</name>
<comment type="function">
    <text evidence="10">Allows the formation of correctly charged Gln-tRNA(Gln) through the transamidation of misacylated Glu-tRNA(Gln) in organisms which lack glutaminyl-tRNA synthetase. The reaction takes place in the presence of glutamine and ATP through an activated gamma-phospho-Glu-tRNA(Gln).</text>
</comment>
<keyword evidence="12" id="KW-0808">Transferase</keyword>
<dbReference type="InterPro" id="IPR036928">
    <property type="entry name" value="AS_sf"/>
</dbReference>
<evidence type="ECO:0000256" key="7">
    <source>
        <dbReference type="ARBA" id="ARBA00022840"/>
    </source>
</evidence>
<dbReference type="NCBIfam" id="TIGR00132">
    <property type="entry name" value="gatA"/>
    <property type="match status" value="1"/>
</dbReference>
<dbReference type="Proteomes" id="UP000027059">
    <property type="component" value="Chromosome"/>
</dbReference>
<dbReference type="EMBL" id="CP007243">
    <property type="protein sequence ID" value="AIA31021.1"/>
    <property type="molecule type" value="Genomic_DNA"/>
</dbReference>
<dbReference type="GO" id="GO:0005524">
    <property type="term" value="F:ATP binding"/>
    <property type="evidence" value="ECO:0007669"/>
    <property type="project" value="UniProtKB-KW"/>
</dbReference>
<evidence type="ECO:0000256" key="2">
    <source>
        <dbReference type="ARBA" id="ARBA00011123"/>
    </source>
</evidence>
<dbReference type="EC" id="6.3.5.7" evidence="3 10"/>
<feature type="active site" description="Charge relay system" evidence="10">
    <location>
        <position position="153"/>
    </location>
</feature>
<reference evidence="12 13" key="2">
    <citation type="journal article" date="2015" name="Biomed. Res. Int.">
        <title>Effects of Arsenite Resistance on the Growth and Functional Gene Expression of Leptospirillum ferriphilum and Acidithiobacillus thiooxidans in Pure Culture and Coculture.</title>
        <authorList>
            <person name="Jiang H."/>
            <person name="Liang Y."/>
            <person name="Yin H."/>
            <person name="Xiao Y."/>
            <person name="Guo X."/>
            <person name="Xu Y."/>
            <person name="Hu Q."/>
            <person name="Liu H."/>
            <person name="Liu X."/>
        </authorList>
    </citation>
    <scope>NUCLEOTIDE SEQUENCE [LARGE SCALE GENOMIC DNA]</scope>
    <source>
        <strain evidence="12 13">YSK</strain>
    </source>
</reference>
<accession>A0A059Y0F4</accession>
<dbReference type="InterPro" id="IPR023631">
    <property type="entry name" value="Amidase_dom"/>
</dbReference>
<evidence type="ECO:0000256" key="6">
    <source>
        <dbReference type="ARBA" id="ARBA00022741"/>
    </source>
</evidence>
<evidence type="ECO:0000256" key="5">
    <source>
        <dbReference type="ARBA" id="ARBA00022598"/>
    </source>
</evidence>
<keyword evidence="13" id="KW-1185">Reference proteome</keyword>
<dbReference type="GO" id="GO:0006412">
    <property type="term" value="P:translation"/>
    <property type="evidence" value="ECO:0007669"/>
    <property type="project" value="UniProtKB-UniRule"/>
</dbReference>
<keyword evidence="7 10" id="KW-0067">ATP-binding</keyword>
<dbReference type="OrthoDB" id="9811471at2"/>
<evidence type="ECO:0000256" key="8">
    <source>
        <dbReference type="ARBA" id="ARBA00022917"/>
    </source>
</evidence>
<feature type="active site" description="Acyl-ester intermediate" evidence="10">
    <location>
        <position position="177"/>
    </location>
</feature>
<proteinExistence type="inferred from homology"/>
<organism evidence="12 13">
    <name type="scientific">Leptospirillum ferriphilum YSK</name>
    <dbReference type="NCBI Taxonomy" id="1441628"/>
    <lineage>
        <taxon>Bacteria</taxon>
        <taxon>Pseudomonadati</taxon>
        <taxon>Nitrospirota</taxon>
        <taxon>Nitrospiria</taxon>
        <taxon>Nitrospirales</taxon>
        <taxon>Nitrospiraceae</taxon>
        <taxon>Leptospirillum</taxon>
    </lineage>
</organism>
<keyword evidence="6 10" id="KW-0547">Nucleotide-binding</keyword>
<reference evidence="13" key="1">
    <citation type="submission" date="2014-02" db="EMBL/GenBank/DDBJ databases">
        <title>Complete genome sequence and comparative genomic analysis of the nitrogen-fixing bacterium Leptospirillum ferriphilum YSK.</title>
        <authorList>
            <person name="Guo X."/>
            <person name="Yin H."/>
            <person name="Liang Y."/>
            <person name="Hu Q."/>
            <person name="Ma L."/>
            <person name="Xiao Y."/>
            <person name="Zhang X."/>
            <person name="Qiu G."/>
            <person name="Liu X."/>
        </authorList>
    </citation>
    <scope>NUCLEOTIDE SEQUENCE [LARGE SCALE GENOMIC DNA]</scope>
    <source>
        <strain evidence="13">YSK</strain>
    </source>
</reference>
<dbReference type="Gene3D" id="3.90.1300.10">
    <property type="entry name" value="Amidase signature (AS) domain"/>
    <property type="match status" value="1"/>
</dbReference>
<feature type="active site" description="Charge relay system" evidence="10">
    <location>
        <position position="78"/>
    </location>
</feature>
<dbReference type="SUPFAM" id="SSF75304">
    <property type="entry name" value="Amidase signature (AS) enzymes"/>
    <property type="match status" value="1"/>
</dbReference>
<keyword evidence="5 10" id="KW-0436">Ligase</keyword>
<dbReference type="InterPro" id="IPR020556">
    <property type="entry name" value="Amidase_CS"/>
</dbReference>
<evidence type="ECO:0000259" key="11">
    <source>
        <dbReference type="Pfam" id="PF01425"/>
    </source>
</evidence>